<dbReference type="EMBL" id="MU863889">
    <property type="protein sequence ID" value="KAK4203490.1"/>
    <property type="molecule type" value="Genomic_DNA"/>
</dbReference>
<proteinExistence type="predicted"/>
<evidence type="ECO:0000256" key="1">
    <source>
        <dbReference type="SAM" id="MobiDB-lite"/>
    </source>
</evidence>
<sequence>MSDRRQPSQPSWQSGYSEPTANARNPFANNQTRSSSAQQDTSATDGGLTPTQILRRILTSNERPSPSTARQNEVMDLTYHGPPPYEPRPILKPASPQKSRQTPSSSKKVTFEEKATQTPHPRDFPAKFIFHLHDPTSTKRRTELHLWVPSFHRTVTRRDPFRIDHQDLDLGQTAPVLNLINELNTNNQFDYNDAKALEWDLHYKRIWDLRPARDLQRPGPEWEAELRVYGKTEEKLVELTRGENWARWISALVEREVGGWIVEADGDEKKVRGKVYQWFCPQEQWKEKQMGNRYGGESRGEGWCLVDFGSDMRDVEGTVWWRE</sequence>
<name>A0AAN6XN67_9PEZI</name>
<dbReference type="Proteomes" id="UP001303160">
    <property type="component" value="Unassembled WGS sequence"/>
</dbReference>
<comment type="caution">
    <text evidence="2">The sequence shown here is derived from an EMBL/GenBank/DDBJ whole genome shotgun (WGS) entry which is preliminary data.</text>
</comment>
<reference evidence="2" key="1">
    <citation type="journal article" date="2023" name="Mol. Phylogenet. Evol.">
        <title>Genome-scale phylogeny and comparative genomics of the fungal order Sordariales.</title>
        <authorList>
            <person name="Hensen N."/>
            <person name="Bonometti L."/>
            <person name="Westerberg I."/>
            <person name="Brannstrom I.O."/>
            <person name="Guillou S."/>
            <person name="Cros-Aarteil S."/>
            <person name="Calhoun S."/>
            <person name="Haridas S."/>
            <person name="Kuo A."/>
            <person name="Mondo S."/>
            <person name="Pangilinan J."/>
            <person name="Riley R."/>
            <person name="LaButti K."/>
            <person name="Andreopoulos B."/>
            <person name="Lipzen A."/>
            <person name="Chen C."/>
            <person name="Yan M."/>
            <person name="Daum C."/>
            <person name="Ng V."/>
            <person name="Clum A."/>
            <person name="Steindorff A."/>
            <person name="Ohm R.A."/>
            <person name="Martin F."/>
            <person name="Silar P."/>
            <person name="Natvig D.O."/>
            <person name="Lalanne C."/>
            <person name="Gautier V."/>
            <person name="Ament-Velasquez S.L."/>
            <person name="Kruys A."/>
            <person name="Hutchinson M.I."/>
            <person name="Powell A.J."/>
            <person name="Barry K."/>
            <person name="Miller A.N."/>
            <person name="Grigoriev I.V."/>
            <person name="Debuchy R."/>
            <person name="Gladieux P."/>
            <person name="Hiltunen Thoren M."/>
            <person name="Johannesson H."/>
        </authorList>
    </citation>
    <scope>NUCLEOTIDE SEQUENCE</scope>
    <source>
        <strain evidence="2">CBS 315.58</strain>
    </source>
</reference>
<feature type="compositionally biased region" description="Basic and acidic residues" evidence="1">
    <location>
        <begin position="109"/>
        <end position="124"/>
    </location>
</feature>
<protein>
    <submittedName>
        <fullName evidence="2">Uncharacterized protein</fullName>
    </submittedName>
</protein>
<gene>
    <name evidence="2" type="ORF">QBC40DRAFT_346326</name>
</gene>
<dbReference type="AlphaFoldDB" id="A0AAN6XN67"/>
<reference evidence="2" key="2">
    <citation type="submission" date="2023-05" db="EMBL/GenBank/DDBJ databases">
        <authorList>
            <consortium name="Lawrence Berkeley National Laboratory"/>
            <person name="Steindorff A."/>
            <person name="Hensen N."/>
            <person name="Bonometti L."/>
            <person name="Westerberg I."/>
            <person name="Brannstrom I.O."/>
            <person name="Guillou S."/>
            <person name="Cros-Aarteil S."/>
            <person name="Calhoun S."/>
            <person name="Haridas S."/>
            <person name="Kuo A."/>
            <person name="Mondo S."/>
            <person name="Pangilinan J."/>
            <person name="Riley R."/>
            <person name="Labutti K."/>
            <person name="Andreopoulos B."/>
            <person name="Lipzen A."/>
            <person name="Chen C."/>
            <person name="Yanf M."/>
            <person name="Daum C."/>
            <person name="Ng V."/>
            <person name="Clum A."/>
            <person name="Ohm R."/>
            <person name="Martin F."/>
            <person name="Silar P."/>
            <person name="Natvig D."/>
            <person name="Lalanne C."/>
            <person name="Gautier V."/>
            <person name="Ament-Velasquez S.L."/>
            <person name="Kruys A."/>
            <person name="Hutchinson M.I."/>
            <person name="Powell A.J."/>
            <person name="Barry K."/>
            <person name="Miller A.N."/>
            <person name="Grigoriev I.V."/>
            <person name="Debuchy R."/>
            <person name="Gladieux P."/>
            <person name="Thoren M.H."/>
            <person name="Johannesson H."/>
        </authorList>
    </citation>
    <scope>NUCLEOTIDE SEQUENCE</scope>
    <source>
        <strain evidence="2">CBS 315.58</strain>
    </source>
</reference>
<keyword evidence="3" id="KW-1185">Reference proteome</keyword>
<evidence type="ECO:0000313" key="3">
    <source>
        <dbReference type="Proteomes" id="UP001303160"/>
    </source>
</evidence>
<organism evidence="2 3">
    <name type="scientific">Triangularia verruculosa</name>
    <dbReference type="NCBI Taxonomy" id="2587418"/>
    <lineage>
        <taxon>Eukaryota</taxon>
        <taxon>Fungi</taxon>
        <taxon>Dikarya</taxon>
        <taxon>Ascomycota</taxon>
        <taxon>Pezizomycotina</taxon>
        <taxon>Sordariomycetes</taxon>
        <taxon>Sordariomycetidae</taxon>
        <taxon>Sordariales</taxon>
        <taxon>Podosporaceae</taxon>
        <taxon>Triangularia</taxon>
    </lineage>
</organism>
<accession>A0AAN6XN67</accession>
<feature type="compositionally biased region" description="Polar residues" evidence="1">
    <location>
        <begin position="96"/>
        <end position="108"/>
    </location>
</feature>
<feature type="region of interest" description="Disordered" evidence="1">
    <location>
        <begin position="1"/>
        <end position="124"/>
    </location>
</feature>
<feature type="compositionally biased region" description="Polar residues" evidence="1">
    <location>
        <begin position="7"/>
        <end position="71"/>
    </location>
</feature>
<evidence type="ECO:0000313" key="2">
    <source>
        <dbReference type="EMBL" id="KAK4203490.1"/>
    </source>
</evidence>